<sequence length="116" mass="13058">MAETMIDRVAKAIKAETDKFDMPVNLYIEPEAGARFERDNPGKDRFLDAELDDLESYRIIARAAITAIRDEERQSCFDLVGELVGHSMYHIKAGSKGDDDLVFNDAIHAAQRALKE</sequence>
<accession>A0A7L5BDC5</accession>
<dbReference type="EMBL" id="CP048632">
    <property type="protein sequence ID" value="QIB36878.1"/>
    <property type="molecule type" value="Genomic_DNA"/>
</dbReference>
<keyword evidence="2" id="KW-1185">Reference proteome</keyword>
<dbReference type="AlphaFoldDB" id="A0A7L5BDC5"/>
<reference evidence="1 2" key="1">
    <citation type="submission" date="2020-02" db="EMBL/GenBank/DDBJ databases">
        <title>Plant-Promoting Endophytic Bacterium Rhizobium oryzihabitans sp. nov., Isolated from the Root of Rice.</title>
        <authorList>
            <person name="zhao J."/>
            <person name="Zhang G."/>
        </authorList>
    </citation>
    <scope>NUCLEOTIDE SEQUENCE [LARGE SCALE GENOMIC DNA]</scope>
    <source>
        <strain evidence="1 2">M15</strain>
    </source>
</reference>
<evidence type="ECO:0000313" key="2">
    <source>
        <dbReference type="Proteomes" id="UP000464865"/>
    </source>
</evidence>
<proteinExistence type="predicted"/>
<gene>
    <name evidence="1" type="ORF">G3A56_01765</name>
</gene>
<protein>
    <submittedName>
        <fullName evidence="1">Uncharacterized protein</fullName>
    </submittedName>
</protein>
<dbReference type="KEGG" id="roy:G3A56_01765"/>
<dbReference type="RefSeq" id="WP_164056070.1">
    <property type="nucleotide sequence ID" value="NZ_CP048632.1"/>
</dbReference>
<name>A0A7L5BDC5_9HYPH</name>
<dbReference type="Proteomes" id="UP000464865">
    <property type="component" value="Chromosome M15-11"/>
</dbReference>
<organism evidence="1 2">
    <name type="scientific">Rhizobium oryzihabitans</name>
    <dbReference type="NCBI Taxonomy" id="2267833"/>
    <lineage>
        <taxon>Bacteria</taxon>
        <taxon>Pseudomonadati</taxon>
        <taxon>Pseudomonadota</taxon>
        <taxon>Alphaproteobacteria</taxon>
        <taxon>Hyphomicrobiales</taxon>
        <taxon>Rhizobiaceae</taxon>
        <taxon>Rhizobium/Agrobacterium group</taxon>
        <taxon>Rhizobium</taxon>
    </lineage>
</organism>
<evidence type="ECO:0000313" key="1">
    <source>
        <dbReference type="EMBL" id="QIB36878.1"/>
    </source>
</evidence>